<comment type="caution">
    <text evidence="2">The sequence shown here is derived from an EMBL/GenBank/DDBJ whole genome shotgun (WGS) entry which is preliminary data.</text>
</comment>
<dbReference type="PANTHER" id="PTHR36221:SF1">
    <property type="entry name" value="DUF742 DOMAIN-CONTAINING PROTEIN"/>
    <property type="match status" value="1"/>
</dbReference>
<evidence type="ECO:0000256" key="1">
    <source>
        <dbReference type="SAM" id="MobiDB-lite"/>
    </source>
</evidence>
<dbReference type="Pfam" id="PF05331">
    <property type="entry name" value="DUF742"/>
    <property type="match status" value="1"/>
</dbReference>
<dbReference type="Proteomes" id="UP001597018">
    <property type="component" value="Unassembled WGS sequence"/>
</dbReference>
<proteinExistence type="predicted"/>
<gene>
    <name evidence="2" type="ORF">ACFQ16_26370</name>
</gene>
<evidence type="ECO:0000313" key="2">
    <source>
        <dbReference type="EMBL" id="MFD0923284.1"/>
    </source>
</evidence>
<evidence type="ECO:0000313" key="3">
    <source>
        <dbReference type="Proteomes" id="UP001597018"/>
    </source>
</evidence>
<dbReference type="RefSeq" id="WP_263249243.1">
    <property type="nucleotide sequence ID" value="NZ_BAABLT010000031.1"/>
</dbReference>
<sequence>MSTGPDSSGRHRAAPLASSDVDSLAEVFNRFTLDSARRQRQSTEEPDTATTAQPPEPPWPAAESRSEASSSGTDPSEEHVTATSIRPYAWTGGRTRSNHHLELETLVSTSESCQPGRLRRLEHHSVAELCSHPRSVAEVGALLGVPLGVTKVLLGDMADLGLVTVHRTATEAGSASQMVLMERVLSGLRRL</sequence>
<organism evidence="2 3">
    <name type="scientific">Saccharopolyspora rosea</name>
    <dbReference type="NCBI Taxonomy" id="524884"/>
    <lineage>
        <taxon>Bacteria</taxon>
        <taxon>Bacillati</taxon>
        <taxon>Actinomycetota</taxon>
        <taxon>Actinomycetes</taxon>
        <taxon>Pseudonocardiales</taxon>
        <taxon>Pseudonocardiaceae</taxon>
        <taxon>Saccharopolyspora</taxon>
    </lineage>
</organism>
<protein>
    <submittedName>
        <fullName evidence="2">DUF742 domain-containing protein</fullName>
    </submittedName>
</protein>
<reference evidence="3" key="1">
    <citation type="journal article" date="2019" name="Int. J. Syst. Evol. Microbiol.">
        <title>The Global Catalogue of Microorganisms (GCM) 10K type strain sequencing project: providing services to taxonomists for standard genome sequencing and annotation.</title>
        <authorList>
            <consortium name="The Broad Institute Genomics Platform"/>
            <consortium name="The Broad Institute Genome Sequencing Center for Infectious Disease"/>
            <person name="Wu L."/>
            <person name="Ma J."/>
        </authorList>
    </citation>
    <scope>NUCLEOTIDE SEQUENCE [LARGE SCALE GENOMIC DNA]</scope>
    <source>
        <strain evidence="3">CCUG 56401</strain>
    </source>
</reference>
<dbReference type="EMBL" id="JBHTIW010000031">
    <property type="protein sequence ID" value="MFD0923284.1"/>
    <property type="molecule type" value="Genomic_DNA"/>
</dbReference>
<keyword evidence="3" id="KW-1185">Reference proteome</keyword>
<accession>A0ABW3FZD6</accession>
<name>A0ABW3FZD6_9PSEU</name>
<dbReference type="InterPro" id="IPR007995">
    <property type="entry name" value="DUF742"/>
</dbReference>
<feature type="compositionally biased region" description="Low complexity" evidence="1">
    <location>
        <begin position="61"/>
        <end position="73"/>
    </location>
</feature>
<feature type="region of interest" description="Disordered" evidence="1">
    <location>
        <begin position="1"/>
        <end position="93"/>
    </location>
</feature>
<dbReference type="PANTHER" id="PTHR36221">
    <property type="entry name" value="DUF742 DOMAIN-CONTAINING PROTEIN"/>
    <property type="match status" value="1"/>
</dbReference>